<dbReference type="InterPro" id="IPR036291">
    <property type="entry name" value="NAD(P)-bd_dom_sf"/>
</dbReference>
<dbReference type="VEuPathDB" id="FungiDB:F9C07_2203774"/>
<dbReference type="Proteomes" id="UP000325434">
    <property type="component" value="Unassembled WGS sequence"/>
</dbReference>
<reference evidence="1" key="1">
    <citation type="submission" date="2019-04" db="EMBL/GenBank/DDBJ databases">
        <title>Friends and foes A comparative genomics study of 23 Aspergillus species from section Flavi.</title>
        <authorList>
            <consortium name="DOE Joint Genome Institute"/>
            <person name="Kjaerbolling I."/>
            <person name="Vesth T."/>
            <person name="Frisvad J.C."/>
            <person name="Nybo J.L."/>
            <person name="Theobald S."/>
            <person name="Kildgaard S."/>
            <person name="Isbrandt T."/>
            <person name="Kuo A."/>
            <person name="Sato A."/>
            <person name="Lyhne E.K."/>
            <person name="Kogle M.E."/>
            <person name="Wiebenga A."/>
            <person name="Kun R.S."/>
            <person name="Lubbers R.J."/>
            <person name="Makela M.R."/>
            <person name="Barry K."/>
            <person name="Chovatia M."/>
            <person name="Clum A."/>
            <person name="Daum C."/>
            <person name="Haridas S."/>
            <person name="He G."/>
            <person name="LaButti K."/>
            <person name="Lipzen A."/>
            <person name="Mondo S."/>
            <person name="Riley R."/>
            <person name="Salamov A."/>
            <person name="Simmons B.A."/>
            <person name="Magnuson J.K."/>
            <person name="Henrissat B."/>
            <person name="Mortensen U.H."/>
            <person name="Larsen T.O."/>
            <person name="Devries R.P."/>
            <person name="Grigoriev I.V."/>
            <person name="Machida M."/>
            <person name="Baker S.E."/>
            <person name="Andersen M.R."/>
        </authorList>
    </citation>
    <scope>NUCLEOTIDE SEQUENCE [LARGE SCALE GENOMIC DNA]</scope>
    <source>
        <strain evidence="1">CBS 121.62</strain>
    </source>
</reference>
<dbReference type="EMBL" id="ML734573">
    <property type="protein sequence ID" value="KAB8249220.1"/>
    <property type="molecule type" value="Genomic_DNA"/>
</dbReference>
<dbReference type="SUPFAM" id="SSF51735">
    <property type="entry name" value="NAD(P)-binding Rossmann-fold domains"/>
    <property type="match status" value="1"/>
</dbReference>
<accession>A0A5N6H7P9</accession>
<gene>
    <name evidence="1" type="ORF">BDV35DRAFT_402675</name>
</gene>
<dbReference type="VEuPathDB" id="FungiDB:F9C07_1636530"/>
<dbReference type="Gene3D" id="3.40.50.720">
    <property type="entry name" value="NAD(P)-binding Rossmann-like Domain"/>
    <property type="match status" value="1"/>
</dbReference>
<dbReference type="VEuPathDB" id="FungiDB:AFLA_005000"/>
<evidence type="ECO:0000313" key="1">
    <source>
        <dbReference type="EMBL" id="KAB8249220.1"/>
    </source>
</evidence>
<dbReference type="VEuPathDB" id="FungiDB:AFLA_004999"/>
<sequence>MNLPYCYEANLCRYEKYFACSRCLHLLHYSHFRCGQVRGRWAKLCSGRCFRACIGCLAHERFTLYMDRHRNRPGANGPGPNVDRRAAQATVPPYWPPPNPVQPPAYPALPSAYPAQPSVYLAQPSAYSVQPSAYPALPFTYSAVPPVLIEIAWIRRDCHRALAAKGGRYHQNPPLVEGQDQLRDCVGSFNVLFEEVTVSFTYIIHTAPPLNINVKDIQKEMIEPAVMGTTQILESAHRQGGTSLKRFVLLGSAVSVLNSFEDMSREGRPYTEEDWNPVTAEQAIERQGTILGYNLSKT</sequence>
<proteinExistence type="predicted"/>
<dbReference type="AlphaFoldDB" id="A0A5N6H7P9"/>
<organism evidence="1">
    <name type="scientific">Aspergillus flavus</name>
    <dbReference type="NCBI Taxonomy" id="5059"/>
    <lineage>
        <taxon>Eukaryota</taxon>
        <taxon>Fungi</taxon>
        <taxon>Dikarya</taxon>
        <taxon>Ascomycota</taxon>
        <taxon>Pezizomycotina</taxon>
        <taxon>Eurotiomycetes</taxon>
        <taxon>Eurotiomycetidae</taxon>
        <taxon>Eurotiales</taxon>
        <taxon>Aspergillaceae</taxon>
        <taxon>Aspergillus</taxon>
        <taxon>Aspergillus subgen. Circumdati</taxon>
    </lineage>
</organism>
<protein>
    <recommendedName>
        <fullName evidence="2">NAD-dependent epimerase/dehydratase domain-containing protein</fullName>
    </recommendedName>
</protein>
<evidence type="ECO:0008006" key="2">
    <source>
        <dbReference type="Google" id="ProtNLM"/>
    </source>
</evidence>
<name>A0A5N6H7P9_ASPFL</name>